<name>A0A0H1BNL3_9EURO</name>
<evidence type="ECO:0000313" key="2">
    <source>
        <dbReference type="Proteomes" id="UP000053573"/>
    </source>
</evidence>
<comment type="caution">
    <text evidence="1">The sequence shown here is derived from an EMBL/GenBank/DDBJ whole genome shotgun (WGS) entry which is preliminary data.</text>
</comment>
<dbReference type="AlphaFoldDB" id="A0A0H1BNL3"/>
<accession>A0A0H1BNL3</accession>
<proteinExistence type="predicted"/>
<keyword evidence="2" id="KW-1185">Reference proteome</keyword>
<organism evidence="1 2">
    <name type="scientific">Blastomyces silverae</name>
    <dbReference type="NCBI Taxonomy" id="2060906"/>
    <lineage>
        <taxon>Eukaryota</taxon>
        <taxon>Fungi</taxon>
        <taxon>Dikarya</taxon>
        <taxon>Ascomycota</taxon>
        <taxon>Pezizomycotina</taxon>
        <taxon>Eurotiomycetes</taxon>
        <taxon>Eurotiomycetidae</taxon>
        <taxon>Onygenales</taxon>
        <taxon>Ajellomycetaceae</taxon>
        <taxon>Blastomyces</taxon>
    </lineage>
</organism>
<reference evidence="2" key="1">
    <citation type="journal article" date="2015" name="PLoS Genet.">
        <title>The dynamic genome and transcriptome of the human fungal pathogen Blastomyces and close relative Emmonsia.</title>
        <authorList>
            <person name="Munoz J.F."/>
            <person name="Gauthier G.M."/>
            <person name="Desjardins C.A."/>
            <person name="Gallo J.E."/>
            <person name="Holder J."/>
            <person name="Sullivan T.D."/>
            <person name="Marty A.J."/>
            <person name="Carmen J.C."/>
            <person name="Chen Z."/>
            <person name="Ding L."/>
            <person name="Gujja S."/>
            <person name="Magrini V."/>
            <person name="Misas E."/>
            <person name="Mitreva M."/>
            <person name="Priest M."/>
            <person name="Saif S."/>
            <person name="Whiston E.A."/>
            <person name="Young S."/>
            <person name="Zeng Q."/>
            <person name="Goldman W.E."/>
            <person name="Mardis E.R."/>
            <person name="Taylor J.W."/>
            <person name="McEwen J.G."/>
            <person name="Clay O.K."/>
            <person name="Klein B.S."/>
            <person name="Cuomo C.A."/>
        </authorList>
    </citation>
    <scope>NUCLEOTIDE SEQUENCE [LARGE SCALE GENOMIC DNA]</scope>
    <source>
        <strain evidence="2">UAMH 139</strain>
    </source>
</reference>
<sequence length="103" mass="11224">MEPSALASRPPGVGSIKDLHFGQWLACPRKLVPDVTIAKPSPPRWLVSPRAPELFEHVWRQAGDSREGLIPSSAVVYPLILRRVTSPKSSGARGAQVSYKLAE</sequence>
<dbReference type="OrthoDB" id="10591912at2759"/>
<protein>
    <submittedName>
        <fullName evidence="1">Uncharacterized protein</fullName>
    </submittedName>
</protein>
<dbReference type="EMBL" id="LDEV01000475">
    <property type="protein sequence ID" value="KLJ13129.1"/>
    <property type="molecule type" value="Genomic_DNA"/>
</dbReference>
<dbReference type="Proteomes" id="UP000053573">
    <property type="component" value="Unassembled WGS sequence"/>
</dbReference>
<gene>
    <name evidence="1" type="ORF">EMPG_11912</name>
</gene>
<evidence type="ECO:0000313" key="1">
    <source>
        <dbReference type="EMBL" id="KLJ13129.1"/>
    </source>
</evidence>